<proteinExistence type="predicted"/>
<dbReference type="Pfam" id="PF05751">
    <property type="entry name" value="FixH"/>
    <property type="match status" value="1"/>
</dbReference>
<dbReference type="InterPro" id="IPR008620">
    <property type="entry name" value="FixH"/>
</dbReference>
<organism evidence="2 3">
    <name type="scientific">Silvimonas amylolytica</name>
    <dbReference type="NCBI Taxonomy" id="449663"/>
    <lineage>
        <taxon>Bacteria</taxon>
        <taxon>Pseudomonadati</taxon>
        <taxon>Pseudomonadota</taxon>
        <taxon>Betaproteobacteria</taxon>
        <taxon>Neisseriales</taxon>
        <taxon>Chitinibacteraceae</taxon>
        <taxon>Silvimonas</taxon>
    </lineage>
</organism>
<name>A0ABQ2PFW8_9NEIS</name>
<evidence type="ECO:0000313" key="2">
    <source>
        <dbReference type="EMBL" id="GGP24302.1"/>
    </source>
</evidence>
<dbReference type="Proteomes" id="UP000621859">
    <property type="component" value="Unassembled WGS sequence"/>
</dbReference>
<feature type="transmembrane region" description="Helical" evidence="1">
    <location>
        <begin position="21"/>
        <end position="42"/>
    </location>
</feature>
<keyword evidence="1" id="KW-1133">Transmembrane helix</keyword>
<comment type="caution">
    <text evidence="2">The sequence shown here is derived from an EMBL/GenBank/DDBJ whole genome shotgun (WGS) entry which is preliminary data.</text>
</comment>
<gene>
    <name evidence="2" type="ORF">GCM10010971_01210</name>
</gene>
<protein>
    <submittedName>
        <fullName evidence="2">Membrane protein</fullName>
    </submittedName>
</protein>
<sequence length="180" mass="20051">MARLPQEVQQRKPWYREPGPWLVALGPACVVVGSLFCVYLAFSRQDDLVTQNYYQAGLTVNQRMHEDEKAKALGLDGRLSIDVAKGQVTLTLDNPKNQSLPPVLQLDLAHPTQEKLDQHVVLSKTDGAGYIANIEPTKASRWHVTIQNEELWRMEGEWDAHNGNVVHIQPAAPAAAPADR</sequence>
<keyword evidence="1" id="KW-0472">Membrane</keyword>
<dbReference type="RefSeq" id="WP_188687659.1">
    <property type="nucleotide sequence ID" value="NZ_BMLY01000001.1"/>
</dbReference>
<evidence type="ECO:0000256" key="1">
    <source>
        <dbReference type="SAM" id="Phobius"/>
    </source>
</evidence>
<keyword evidence="1" id="KW-0812">Transmembrane</keyword>
<evidence type="ECO:0000313" key="3">
    <source>
        <dbReference type="Proteomes" id="UP000621859"/>
    </source>
</evidence>
<keyword evidence="3" id="KW-1185">Reference proteome</keyword>
<dbReference type="EMBL" id="BMLY01000001">
    <property type="protein sequence ID" value="GGP24302.1"/>
    <property type="molecule type" value="Genomic_DNA"/>
</dbReference>
<reference evidence="3" key="1">
    <citation type="journal article" date="2019" name="Int. J. Syst. Evol. Microbiol.">
        <title>The Global Catalogue of Microorganisms (GCM) 10K type strain sequencing project: providing services to taxonomists for standard genome sequencing and annotation.</title>
        <authorList>
            <consortium name="The Broad Institute Genomics Platform"/>
            <consortium name="The Broad Institute Genome Sequencing Center for Infectious Disease"/>
            <person name="Wu L."/>
            <person name="Ma J."/>
        </authorList>
    </citation>
    <scope>NUCLEOTIDE SEQUENCE [LARGE SCALE GENOMIC DNA]</scope>
    <source>
        <strain evidence="3">CGMCC 1.8860</strain>
    </source>
</reference>
<accession>A0ABQ2PFW8</accession>